<evidence type="ECO:0000256" key="2">
    <source>
        <dbReference type="SAM" id="SignalP"/>
    </source>
</evidence>
<name>A0AAJ0GH35_9PEZI</name>
<organism evidence="4 5">
    <name type="scientific">Extremus antarcticus</name>
    <dbReference type="NCBI Taxonomy" id="702011"/>
    <lineage>
        <taxon>Eukaryota</taxon>
        <taxon>Fungi</taxon>
        <taxon>Dikarya</taxon>
        <taxon>Ascomycota</taxon>
        <taxon>Pezizomycotina</taxon>
        <taxon>Dothideomycetes</taxon>
        <taxon>Dothideomycetidae</taxon>
        <taxon>Mycosphaerellales</taxon>
        <taxon>Extremaceae</taxon>
        <taxon>Extremus</taxon>
    </lineage>
</organism>
<feature type="chain" id="PRO_5042551428" description="NTF2-like domain-containing protein" evidence="2">
    <location>
        <begin position="20"/>
        <end position="200"/>
    </location>
</feature>
<proteinExistence type="predicted"/>
<dbReference type="EMBL" id="JAWDJX010000003">
    <property type="protein sequence ID" value="KAK3057350.1"/>
    <property type="molecule type" value="Genomic_DNA"/>
</dbReference>
<reference evidence="4" key="1">
    <citation type="submission" date="2023-04" db="EMBL/GenBank/DDBJ databases">
        <title>Black Yeasts Isolated from many extreme environments.</title>
        <authorList>
            <person name="Coleine C."/>
            <person name="Stajich J.E."/>
            <person name="Selbmann L."/>
        </authorList>
    </citation>
    <scope>NUCLEOTIDE SEQUENCE</scope>
    <source>
        <strain evidence="4">CCFEE 5312</strain>
    </source>
</reference>
<feature type="compositionally biased region" description="Low complexity" evidence="1">
    <location>
        <begin position="169"/>
        <end position="200"/>
    </location>
</feature>
<accession>A0AAJ0GH35</accession>
<dbReference type="AlphaFoldDB" id="A0AAJ0GH35"/>
<evidence type="ECO:0000259" key="3">
    <source>
        <dbReference type="Pfam" id="PF26534"/>
    </source>
</evidence>
<feature type="region of interest" description="Disordered" evidence="1">
    <location>
        <begin position="162"/>
        <end position="200"/>
    </location>
</feature>
<evidence type="ECO:0000256" key="1">
    <source>
        <dbReference type="SAM" id="MobiDB-lite"/>
    </source>
</evidence>
<feature type="signal peptide" evidence="2">
    <location>
        <begin position="1"/>
        <end position="19"/>
    </location>
</feature>
<dbReference type="InterPro" id="IPR058645">
    <property type="entry name" value="NTF2-like_dom_7"/>
</dbReference>
<evidence type="ECO:0000313" key="5">
    <source>
        <dbReference type="Proteomes" id="UP001271007"/>
    </source>
</evidence>
<protein>
    <recommendedName>
        <fullName evidence="3">NTF2-like domain-containing protein</fullName>
    </recommendedName>
</protein>
<keyword evidence="2" id="KW-0732">Signal</keyword>
<evidence type="ECO:0000313" key="4">
    <source>
        <dbReference type="EMBL" id="KAK3057350.1"/>
    </source>
</evidence>
<keyword evidence="5" id="KW-1185">Reference proteome</keyword>
<sequence length="200" mass="20746">MKFFATASVLVAIASTALAKTQGCLSTKQASQLVSRFSSLLSQSDSDLGDYNTTGKAILAKEYIEVSDSILSLTQRPLGSTTFSGRDAYLAGLGHAPPVTGIQTLGIYVTGCSKIVWQWQFNGVGSAEFPVKGFSLFTTNRKNQLTMTELEFNSVAWGQDISQLPCGDSEPTSSGPPSAGGSAPPEPSSAAPASGPPAST</sequence>
<comment type="caution">
    <text evidence="4">The sequence shown here is derived from an EMBL/GenBank/DDBJ whole genome shotgun (WGS) entry which is preliminary data.</text>
</comment>
<dbReference type="Proteomes" id="UP001271007">
    <property type="component" value="Unassembled WGS sequence"/>
</dbReference>
<dbReference type="Pfam" id="PF26534">
    <property type="entry name" value="NTF2_7"/>
    <property type="match status" value="1"/>
</dbReference>
<feature type="domain" description="NTF2-like" evidence="3">
    <location>
        <begin position="24"/>
        <end position="162"/>
    </location>
</feature>
<gene>
    <name evidence="4" type="ORF">LTR09_001533</name>
</gene>